<evidence type="ECO:0000259" key="4">
    <source>
        <dbReference type="PROSITE" id="PS50956"/>
    </source>
</evidence>
<dbReference type="PROSITE" id="PS00519">
    <property type="entry name" value="HTH_ASNC_1"/>
    <property type="match status" value="1"/>
</dbReference>
<dbReference type="PANTHER" id="PTHR30154:SF34">
    <property type="entry name" value="TRANSCRIPTIONAL REGULATOR AZLB"/>
    <property type="match status" value="1"/>
</dbReference>
<dbReference type="SMART" id="SM00344">
    <property type="entry name" value="HTH_ASNC"/>
    <property type="match status" value="1"/>
</dbReference>
<protein>
    <recommendedName>
        <fullName evidence="4">HTH asnC-type domain-containing protein</fullName>
    </recommendedName>
</protein>
<dbReference type="GO" id="GO:0043200">
    <property type="term" value="P:response to amino acid"/>
    <property type="evidence" value="ECO:0007669"/>
    <property type="project" value="TreeGrafter"/>
</dbReference>
<feature type="domain" description="HTH asnC-type" evidence="4">
    <location>
        <begin position="33"/>
        <end position="94"/>
    </location>
</feature>
<dbReference type="InterPro" id="IPR036390">
    <property type="entry name" value="WH_DNA-bd_sf"/>
</dbReference>
<dbReference type="Gene3D" id="3.30.70.920">
    <property type="match status" value="1"/>
</dbReference>
<dbReference type="Pfam" id="PF13404">
    <property type="entry name" value="HTH_AsnC-type"/>
    <property type="match status" value="1"/>
</dbReference>
<comment type="caution">
    <text evidence="5">The sequence shown here is derived from an EMBL/GenBank/DDBJ whole genome shotgun (WGS) entry which is preliminary data.</text>
</comment>
<dbReference type="EMBL" id="BMHA01000012">
    <property type="protein sequence ID" value="GGI08548.1"/>
    <property type="molecule type" value="Genomic_DNA"/>
</dbReference>
<name>A0A8J3AAA2_9ACTN</name>
<dbReference type="OrthoDB" id="3396933at2"/>
<gene>
    <name evidence="5" type="ORF">GCM10011354_29630</name>
</gene>
<reference evidence="5" key="1">
    <citation type="journal article" date="2014" name="Int. J. Syst. Evol. Microbiol.">
        <title>Complete genome sequence of Corynebacterium casei LMG S-19264T (=DSM 44701T), isolated from a smear-ripened cheese.</title>
        <authorList>
            <consortium name="US DOE Joint Genome Institute (JGI-PGF)"/>
            <person name="Walter F."/>
            <person name="Albersmeier A."/>
            <person name="Kalinowski J."/>
            <person name="Ruckert C."/>
        </authorList>
    </citation>
    <scope>NUCLEOTIDE SEQUENCE</scope>
    <source>
        <strain evidence="5">CGMCC 1.14988</strain>
    </source>
</reference>
<evidence type="ECO:0000313" key="6">
    <source>
        <dbReference type="Proteomes" id="UP000650511"/>
    </source>
</evidence>
<dbReference type="InterPro" id="IPR000485">
    <property type="entry name" value="AsnC-type_HTH_dom"/>
</dbReference>
<dbReference type="SUPFAM" id="SSF54909">
    <property type="entry name" value="Dimeric alpha+beta barrel"/>
    <property type="match status" value="1"/>
</dbReference>
<evidence type="ECO:0000313" key="5">
    <source>
        <dbReference type="EMBL" id="GGI08548.1"/>
    </source>
</evidence>
<dbReference type="Gene3D" id="1.10.10.10">
    <property type="entry name" value="Winged helix-like DNA-binding domain superfamily/Winged helix DNA-binding domain"/>
    <property type="match status" value="1"/>
</dbReference>
<dbReference type="InterPro" id="IPR036388">
    <property type="entry name" value="WH-like_DNA-bd_sf"/>
</dbReference>
<keyword evidence="2" id="KW-0238">DNA-binding</keyword>
<evidence type="ECO:0000256" key="3">
    <source>
        <dbReference type="ARBA" id="ARBA00023163"/>
    </source>
</evidence>
<keyword evidence="6" id="KW-1185">Reference proteome</keyword>
<dbReference type="AlphaFoldDB" id="A0A8J3AAA2"/>
<dbReference type="PRINTS" id="PR00033">
    <property type="entry name" value="HTHASNC"/>
</dbReference>
<dbReference type="Proteomes" id="UP000650511">
    <property type="component" value="Unassembled WGS sequence"/>
</dbReference>
<sequence>MSIGYAVDVDPTGVSPVAPPVASPDAGRPGAVPDPTDRRILALLCEDGRMSVRAVAAAVGVSRASAYARIERLRACGIITGFSVQLDPARLGLTVTAHVLVTLDQQRCDDALAAFRALPEVTYCAVLAADHDVLLVVRARDIPTLREVVLRRLQDLPHVRRTRTVLVLDERTATPADLLASTRDGRAG</sequence>
<proteinExistence type="predicted"/>
<accession>A0A8J3AAA2</accession>
<dbReference type="PANTHER" id="PTHR30154">
    <property type="entry name" value="LEUCINE-RESPONSIVE REGULATORY PROTEIN"/>
    <property type="match status" value="1"/>
</dbReference>
<dbReference type="Pfam" id="PF01037">
    <property type="entry name" value="AsnC_trans_reg"/>
    <property type="match status" value="1"/>
</dbReference>
<dbReference type="InterPro" id="IPR011008">
    <property type="entry name" value="Dimeric_a/b-barrel"/>
</dbReference>
<dbReference type="RefSeq" id="WP_130650372.1">
    <property type="nucleotide sequence ID" value="NZ_BMHA01000012.1"/>
</dbReference>
<dbReference type="PROSITE" id="PS50956">
    <property type="entry name" value="HTH_ASNC_2"/>
    <property type="match status" value="1"/>
</dbReference>
<evidence type="ECO:0000256" key="1">
    <source>
        <dbReference type="ARBA" id="ARBA00023015"/>
    </source>
</evidence>
<dbReference type="SUPFAM" id="SSF46785">
    <property type="entry name" value="Winged helix' DNA-binding domain"/>
    <property type="match status" value="1"/>
</dbReference>
<keyword evidence="3" id="KW-0804">Transcription</keyword>
<dbReference type="InterPro" id="IPR019887">
    <property type="entry name" value="Tscrpt_reg_AsnC/Lrp_C"/>
</dbReference>
<organism evidence="5 6">
    <name type="scientific">Egicoccus halophilus</name>
    <dbReference type="NCBI Taxonomy" id="1670830"/>
    <lineage>
        <taxon>Bacteria</taxon>
        <taxon>Bacillati</taxon>
        <taxon>Actinomycetota</taxon>
        <taxon>Nitriliruptoria</taxon>
        <taxon>Egicoccales</taxon>
        <taxon>Egicoccaceae</taxon>
        <taxon>Egicoccus</taxon>
    </lineage>
</organism>
<evidence type="ECO:0000256" key="2">
    <source>
        <dbReference type="ARBA" id="ARBA00023125"/>
    </source>
</evidence>
<keyword evidence="1" id="KW-0805">Transcription regulation</keyword>
<dbReference type="GO" id="GO:0043565">
    <property type="term" value="F:sequence-specific DNA binding"/>
    <property type="evidence" value="ECO:0007669"/>
    <property type="project" value="InterPro"/>
</dbReference>
<reference evidence="5" key="2">
    <citation type="submission" date="2020-09" db="EMBL/GenBank/DDBJ databases">
        <authorList>
            <person name="Sun Q."/>
            <person name="Zhou Y."/>
        </authorList>
    </citation>
    <scope>NUCLEOTIDE SEQUENCE</scope>
    <source>
        <strain evidence="5">CGMCC 1.14988</strain>
    </source>
</reference>
<dbReference type="InterPro" id="IPR019888">
    <property type="entry name" value="Tscrpt_reg_AsnC-like"/>
</dbReference>
<dbReference type="InterPro" id="IPR019885">
    <property type="entry name" value="Tscrpt_reg_HTH_AsnC-type_CS"/>
</dbReference>
<dbReference type="GO" id="GO:0005829">
    <property type="term" value="C:cytosol"/>
    <property type="evidence" value="ECO:0007669"/>
    <property type="project" value="TreeGrafter"/>
</dbReference>